<dbReference type="SMART" id="SM00166">
    <property type="entry name" value="UBX"/>
    <property type="match status" value="1"/>
</dbReference>
<dbReference type="EMBL" id="JAGKQH010000008">
    <property type="protein sequence ID" value="KAG6592879.1"/>
    <property type="molecule type" value="Genomic_DNA"/>
</dbReference>
<dbReference type="InterPro" id="IPR001012">
    <property type="entry name" value="UBX_dom"/>
</dbReference>
<dbReference type="PROSITE" id="PS50033">
    <property type="entry name" value="UBX"/>
    <property type="match status" value="1"/>
</dbReference>
<organism evidence="4 5">
    <name type="scientific">Cucurbita argyrosperma subsp. sororia</name>
    <dbReference type="NCBI Taxonomy" id="37648"/>
    <lineage>
        <taxon>Eukaryota</taxon>
        <taxon>Viridiplantae</taxon>
        <taxon>Streptophyta</taxon>
        <taxon>Embryophyta</taxon>
        <taxon>Tracheophyta</taxon>
        <taxon>Spermatophyta</taxon>
        <taxon>Magnoliopsida</taxon>
        <taxon>eudicotyledons</taxon>
        <taxon>Gunneridae</taxon>
        <taxon>Pentapetalae</taxon>
        <taxon>rosids</taxon>
        <taxon>fabids</taxon>
        <taxon>Cucurbitales</taxon>
        <taxon>Cucurbitaceae</taxon>
        <taxon>Cucurbiteae</taxon>
        <taxon>Cucurbita</taxon>
    </lineage>
</organism>
<reference evidence="4 5" key="1">
    <citation type="journal article" date="2021" name="Hortic Res">
        <title>The domestication of Cucurbita argyrosperma as revealed by the genome of its wild relative.</title>
        <authorList>
            <person name="Barrera-Redondo J."/>
            <person name="Sanchez-de la Vega G."/>
            <person name="Aguirre-Liguori J.A."/>
            <person name="Castellanos-Morales G."/>
            <person name="Gutierrez-Guerrero Y.T."/>
            <person name="Aguirre-Dugua X."/>
            <person name="Aguirre-Planter E."/>
            <person name="Tenaillon M.I."/>
            <person name="Lira-Saade R."/>
            <person name="Eguiarte L.E."/>
        </authorList>
    </citation>
    <scope>NUCLEOTIDE SEQUENCE [LARGE SCALE GENOMIC DNA]</scope>
    <source>
        <strain evidence="4">JBR-2021</strain>
    </source>
</reference>
<accession>A0AAV6N7U0</accession>
<dbReference type="Proteomes" id="UP000685013">
    <property type="component" value="Chromosome 8"/>
</dbReference>
<feature type="non-terminal residue" evidence="4">
    <location>
        <position position="1"/>
    </location>
</feature>
<feature type="compositionally biased region" description="Polar residues" evidence="2">
    <location>
        <begin position="292"/>
        <end position="303"/>
    </location>
</feature>
<comment type="caution">
    <text evidence="4">The sequence shown here is derived from an EMBL/GenBank/DDBJ whole genome shotgun (WGS) entry which is preliminary data.</text>
</comment>
<feature type="compositionally biased region" description="Low complexity" evidence="2">
    <location>
        <begin position="270"/>
        <end position="281"/>
    </location>
</feature>
<feature type="region of interest" description="Disordered" evidence="2">
    <location>
        <begin position="494"/>
        <end position="537"/>
    </location>
</feature>
<dbReference type="Pfam" id="PF00789">
    <property type="entry name" value="UBX"/>
    <property type="match status" value="1"/>
</dbReference>
<feature type="compositionally biased region" description="Polar residues" evidence="2">
    <location>
        <begin position="514"/>
        <end position="537"/>
    </location>
</feature>
<proteinExistence type="predicted"/>
<keyword evidence="1" id="KW-0833">Ubl conjugation pathway</keyword>
<keyword evidence="5" id="KW-1185">Reference proteome</keyword>
<dbReference type="Pfam" id="PF23187">
    <property type="entry name" value="UBX7_N"/>
    <property type="match status" value="1"/>
</dbReference>
<gene>
    <name evidence="4" type="primary">PUX11</name>
    <name evidence="4" type="ORF">SDJN03_12355</name>
</gene>
<dbReference type="PANTHER" id="PTHR47770">
    <property type="entry name" value="PLANT UBX DOMAIN-CONTAINING PROTEIN 11"/>
    <property type="match status" value="1"/>
</dbReference>
<dbReference type="AlphaFoldDB" id="A0AAV6N7U0"/>
<name>A0AAV6N7U0_9ROSI</name>
<evidence type="ECO:0000256" key="2">
    <source>
        <dbReference type="SAM" id="MobiDB-lite"/>
    </source>
</evidence>
<evidence type="ECO:0000256" key="1">
    <source>
        <dbReference type="ARBA" id="ARBA00022786"/>
    </source>
</evidence>
<feature type="region of interest" description="Disordered" evidence="2">
    <location>
        <begin position="189"/>
        <end position="322"/>
    </location>
</feature>
<protein>
    <submittedName>
        <fullName evidence="4">Plant UBX domain-containing protein 11</fullName>
    </submittedName>
</protein>
<evidence type="ECO:0000259" key="3">
    <source>
        <dbReference type="PROSITE" id="PS50033"/>
    </source>
</evidence>
<dbReference type="PANTHER" id="PTHR47770:SF1">
    <property type="entry name" value="PLANT UBX DOMAIN-CONTAINING PROTEIN 11"/>
    <property type="match status" value="1"/>
</dbReference>
<sequence>MDEKISQLERELLQPSDNAFNHLKSINCADFPELLLANGISLQSPLNLFQMEQSISSLAFKGSVPEAIIESKNQRKLFVVYISGDDAESSSLESSTWTSSRVAESVSKYCVLLHIPAGSSDAAQFSSIYPQKSVPCITAVGYNGIQLWQNEGFVGAEVLASSLEKAWLGLHIQETTASVLTAALASKKSEASTSRPSDSGSSSLAAVSHADHHIDSSETNLGVNSCVAEEEKGTENSSKKRKEPEKRVKQEDIKSDVKESTVHHSVSVGNNNESPDPSENNKGSLADPGGQKNRSSENTSTIVHDSPIIPNHIESCQSGASRPIPPETKEVAQQEKNKIVDENNAIENGSAPKNYTSSDIHLNIRLLNGVNLQEKFSKTSTLRMVKDYVDNSQESTFGSYDLAVPYPRKVFTDQDLEKSLSYLGLSNRQSLIMVRHLGVARDFRGASSSADQRNSAANGVSSDENGDGYFAFVRRILSYVNPFSYLGGTRHETQGDVRQYSSEFSEVERRHVRQPNQGTATTSGNNTRGKQPLSTSRFGANIHSIHTLKNDEDDERFKGSSRSNLLISGLCSSS</sequence>
<feature type="domain" description="UBX" evidence="3">
    <location>
        <begin position="355"/>
        <end position="433"/>
    </location>
</feature>
<feature type="compositionally biased region" description="Basic and acidic residues" evidence="2">
    <location>
        <begin position="229"/>
        <end position="262"/>
    </location>
</feature>
<evidence type="ECO:0000313" key="5">
    <source>
        <dbReference type="Proteomes" id="UP000685013"/>
    </source>
</evidence>
<dbReference type="CDD" id="cd01767">
    <property type="entry name" value="UBX"/>
    <property type="match status" value="1"/>
</dbReference>
<feature type="compositionally biased region" description="Low complexity" evidence="2">
    <location>
        <begin position="189"/>
        <end position="208"/>
    </location>
</feature>
<evidence type="ECO:0000313" key="4">
    <source>
        <dbReference type="EMBL" id="KAG6592879.1"/>
    </source>
</evidence>